<organism evidence="4 5">
    <name type="scientific">Chryseobacterium caseinilyticum</name>
    <dbReference type="NCBI Taxonomy" id="2771428"/>
    <lineage>
        <taxon>Bacteria</taxon>
        <taxon>Pseudomonadati</taxon>
        <taxon>Bacteroidota</taxon>
        <taxon>Flavobacteriia</taxon>
        <taxon>Flavobacteriales</taxon>
        <taxon>Weeksellaceae</taxon>
        <taxon>Chryseobacterium group</taxon>
        <taxon>Chryseobacterium</taxon>
    </lineage>
</organism>
<dbReference type="PANTHER" id="PTHR19959:SF119">
    <property type="entry name" value="FUNGAL LIPASE-LIKE DOMAIN-CONTAINING PROTEIN"/>
    <property type="match status" value="1"/>
</dbReference>
<dbReference type="InterPro" id="IPR011990">
    <property type="entry name" value="TPR-like_helical_dom_sf"/>
</dbReference>
<keyword evidence="2" id="KW-0812">Transmembrane</keyword>
<dbReference type="Gene3D" id="1.25.40.10">
    <property type="entry name" value="Tetratricopeptide repeat domain"/>
    <property type="match status" value="2"/>
</dbReference>
<feature type="domain" description="Histidine kinase/HSP90-like ATPase" evidence="3">
    <location>
        <begin position="467"/>
        <end position="552"/>
    </location>
</feature>
<keyword evidence="5" id="KW-1185">Reference proteome</keyword>
<reference evidence="4 5" key="1">
    <citation type="submission" date="2020-09" db="EMBL/GenBank/DDBJ databases">
        <title>Genome seq and assembly of Chryseobacterium sp.</title>
        <authorList>
            <person name="Chhetri G."/>
        </authorList>
    </citation>
    <scope>NUCLEOTIDE SEQUENCE [LARGE SCALE GENOMIC DNA]</scope>
    <source>
        <strain evidence="4 5">GCR10</strain>
    </source>
</reference>
<keyword evidence="2" id="KW-0472">Membrane</keyword>
<keyword evidence="2" id="KW-1133">Transmembrane helix</keyword>
<name>A0ABR8Z9Y5_9FLAO</name>
<dbReference type="InterPro" id="IPR019734">
    <property type="entry name" value="TPR_rpt"/>
</dbReference>
<dbReference type="Pfam" id="PF02518">
    <property type="entry name" value="HATPase_c"/>
    <property type="match status" value="1"/>
</dbReference>
<proteinExistence type="predicted"/>
<feature type="repeat" description="TPR" evidence="1">
    <location>
        <begin position="148"/>
        <end position="181"/>
    </location>
</feature>
<dbReference type="PANTHER" id="PTHR19959">
    <property type="entry name" value="KINESIN LIGHT CHAIN"/>
    <property type="match status" value="1"/>
</dbReference>
<feature type="transmembrane region" description="Helical" evidence="2">
    <location>
        <begin position="332"/>
        <end position="352"/>
    </location>
</feature>
<dbReference type="EMBL" id="JACYFS010000001">
    <property type="protein sequence ID" value="MBD8082119.1"/>
    <property type="molecule type" value="Genomic_DNA"/>
</dbReference>
<dbReference type="Pfam" id="PF13424">
    <property type="entry name" value="TPR_12"/>
    <property type="match status" value="1"/>
</dbReference>
<evidence type="ECO:0000256" key="2">
    <source>
        <dbReference type="SAM" id="Phobius"/>
    </source>
</evidence>
<feature type="repeat" description="TPR" evidence="1">
    <location>
        <begin position="112"/>
        <end position="145"/>
    </location>
</feature>
<evidence type="ECO:0000259" key="3">
    <source>
        <dbReference type="Pfam" id="PF02518"/>
    </source>
</evidence>
<evidence type="ECO:0000256" key="1">
    <source>
        <dbReference type="PROSITE-ProRule" id="PRU00339"/>
    </source>
</evidence>
<comment type="caution">
    <text evidence="4">The sequence shown here is derived from an EMBL/GenBank/DDBJ whole genome shotgun (WGS) entry which is preliminary data.</text>
</comment>
<protein>
    <submittedName>
        <fullName evidence="4">Tetratricopeptide repeat protein</fullName>
    </submittedName>
</protein>
<dbReference type="SMART" id="SM00028">
    <property type="entry name" value="TPR"/>
    <property type="match status" value="2"/>
</dbReference>
<evidence type="ECO:0000313" key="5">
    <source>
        <dbReference type="Proteomes" id="UP000637299"/>
    </source>
</evidence>
<accession>A0ABR8Z9Y5</accession>
<dbReference type="SUPFAM" id="SSF48452">
    <property type="entry name" value="TPR-like"/>
    <property type="match status" value="2"/>
</dbReference>
<dbReference type="Gene3D" id="3.30.565.10">
    <property type="entry name" value="Histidine kinase-like ATPase, C-terminal domain"/>
    <property type="match status" value="1"/>
</dbReference>
<evidence type="ECO:0000313" key="4">
    <source>
        <dbReference type="EMBL" id="MBD8082119.1"/>
    </source>
</evidence>
<dbReference type="InterPro" id="IPR036890">
    <property type="entry name" value="HATPase_C_sf"/>
</dbReference>
<gene>
    <name evidence="4" type="ORF">IC610_06725</name>
</gene>
<sequence>MNKLILAFLLLTLLNCSKKSNTVKNFGKDNESYAKARICRDAGVLDSAFIYYNAAKSKYKETKDSLGIAQSLINMAHIQTNSGDYYGGIESSLEADSFLKNIKNQKIRQNLPGNYNNIAMASAFLGNFEDAVKYYEKALPYTSKQDLPVIFNNIGDAYSELGDYQKAMNMFRRSLEGSDSENMARVINNLAIAEYKFDPTYNPVPAYHKAMKIRLGLNDQHALNSSYSAISNYYTGKNKDSALFYSKKMLSAATLINNPDDQLKALRKIINIDEDNSSLYFKKFISINDSVNNARFKAKNQFALIKTNMAESEAKNAELALQNSENKNEKRYAQIGVLALVITLIAGIFYYFKRKKLQQQEKEIEVKKTEIKYSKKVHDVVANGIYQIMTKIENHQDISRNETLDDLEDVYKKSRNISYDSSDDINDDNFFEKISKLVSYFKNENTETYLAGNDAELWKNTAPSTRSEIYQILREMLVNMKKHSRADRVILQFKKVENNIEISYSDNGIGIQNKSFFKKGLQNVVSRIENLNGDIIFDTETEKGLKINLSFPIS</sequence>
<dbReference type="RefSeq" id="WP_191735780.1">
    <property type="nucleotide sequence ID" value="NZ_JACYFS010000001.1"/>
</dbReference>
<dbReference type="SUPFAM" id="SSF55874">
    <property type="entry name" value="ATPase domain of HSP90 chaperone/DNA topoisomerase II/histidine kinase"/>
    <property type="match status" value="1"/>
</dbReference>
<dbReference type="Proteomes" id="UP000637299">
    <property type="component" value="Unassembled WGS sequence"/>
</dbReference>
<keyword evidence="1" id="KW-0802">TPR repeat</keyword>
<dbReference type="PROSITE" id="PS50005">
    <property type="entry name" value="TPR"/>
    <property type="match status" value="2"/>
</dbReference>
<dbReference type="InterPro" id="IPR003594">
    <property type="entry name" value="HATPase_dom"/>
</dbReference>